<feature type="region of interest" description="Disordered" evidence="1">
    <location>
        <begin position="300"/>
        <end position="323"/>
    </location>
</feature>
<dbReference type="InterPro" id="IPR027417">
    <property type="entry name" value="P-loop_NTPase"/>
</dbReference>
<feature type="compositionally biased region" description="Basic and acidic residues" evidence="1">
    <location>
        <begin position="383"/>
        <end position="404"/>
    </location>
</feature>
<reference evidence="2 3" key="1">
    <citation type="journal article" date="2019" name="Int. J. Syst. Evol. Microbiol.">
        <title>The Global Catalogue of Microorganisms (GCM) 10K type strain sequencing project: providing services to taxonomists for standard genome sequencing and annotation.</title>
        <authorList>
            <consortium name="The Broad Institute Genomics Platform"/>
            <consortium name="The Broad Institute Genome Sequencing Center for Infectious Disease"/>
            <person name="Wu L."/>
            <person name="Ma J."/>
        </authorList>
    </citation>
    <scope>NUCLEOTIDE SEQUENCE [LARGE SCALE GENOMIC DNA]</scope>
    <source>
        <strain evidence="2 3">JCM 15589</strain>
    </source>
</reference>
<comment type="caution">
    <text evidence="2">The sequence shown here is derived from an EMBL/GenBank/DDBJ whole genome shotgun (WGS) entry which is preliminary data.</text>
</comment>
<dbReference type="Gene3D" id="3.40.50.300">
    <property type="entry name" value="P-loop containing nucleotide triphosphate hydrolases"/>
    <property type="match status" value="1"/>
</dbReference>
<dbReference type="Proteomes" id="UP001501138">
    <property type="component" value="Unassembled WGS sequence"/>
</dbReference>
<evidence type="ECO:0000313" key="2">
    <source>
        <dbReference type="EMBL" id="GAA1732217.1"/>
    </source>
</evidence>
<accession>A0ABN2JPJ0</accession>
<organism evidence="2 3">
    <name type="scientific">Isoptericola hypogeus</name>
    <dbReference type="NCBI Taxonomy" id="300179"/>
    <lineage>
        <taxon>Bacteria</taxon>
        <taxon>Bacillati</taxon>
        <taxon>Actinomycetota</taxon>
        <taxon>Actinomycetes</taxon>
        <taxon>Micrococcales</taxon>
        <taxon>Promicromonosporaceae</taxon>
        <taxon>Isoptericola</taxon>
    </lineage>
</organism>
<dbReference type="SUPFAM" id="SSF52540">
    <property type="entry name" value="P-loop containing nucleoside triphosphate hydrolases"/>
    <property type="match status" value="1"/>
</dbReference>
<protein>
    <recommendedName>
        <fullName evidence="4">Sulfotransferase family protein</fullName>
    </recommendedName>
</protein>
<evidence type="ECO:0008006" key="4">
    <source>
        <dbReference type="Google" id="ProtNLM"/>
    </source>
</evidence>
<name>A0ABN2JPJ0_9MICO</name>
<dbReference type="EMBL" id="BAAAPM010000005">
    <property type="protein sequence ID" value="GAA1732217.1"/>
    <property type="molecule type" value="Genomic_DNA"/>
</dbReference>
<feature type="region of interest" description="Disordered" evidence="1">
    <location>
        <begin position="375"/>
        <end position="404"/>
    </location>
</feature>
<gene>
    <name evidence="2" type="ORF">GCM10009809_29640</name>
</gene>
<dbReference type="RefSeq" id="WP_344249226.1">
    <property type="nucleotide sequence ID" value="NZ_BAAAPM010000005.1"/>
</dbReference>
<evidence type="ECO:0000256" key="1">
    <source>
        <dbReference type="SAM" id="MobiDB-lite"/>
    </source>
</evidence>
<evidence type="ECO:0000313" key="3">
    <source>
        <dbReference type="Proteomes" id="UP001501138"/>
    </source>
</evidence>
<proteinExistence type="predicted"/>
<keyword evidence="3" id="KW-1185">Reference proteome</keyword>
<sequence length="404" mass="45190">MRALVHIGTEKTGTTSIQEFLSSHRDQLDSVGMHFLRSAGERNNRWLPAACVDLDRPDDFFSTRGIEGAGAREQAVAGFVQRFHQELRSLPERTESVVISSEHLHSRLVSQAEVDRLAGLLGEHVDEVRVICYLRPQVDLCSSLYSTALRVGHTIDFETFLEQCHPGNPYYDYASLLDRWSSTFGRDSLTVRRYPQDLRNGDLLDDFSQWLSIDNQAGRGRDVSASNTSISTEGQWLALAINRAFPGSRSRDSEIVRARAVDLVARRLAGSGRQPDPASRQRIQSAFDESNDAVRARFFPDDGELFPGKPSRSTPPTDGDVGRDAAVVATTAEVLRLVADSAVERRRLVHRVRRAAAGGARRMVGVVPSRLFVRRGFTDDQQQAERDDEYREAARERAEEDVPQ</sequence>